<reference evidence="1 2" key="1">
    <citation type="submission" date="2016-10" db="EMBL/GenBank/DDBJ databases">
        <authorList>
            <person name="de Groot N.N."/>
        </authorList>
    </citation>
    <scope>NUCLEOTIDE SEQUENCE [LARGE SCALE GENOMIC DNA]</scope>
    <source>
        <strain evidence="1 2">DSM 45514</strain>
    </source>
</reference>
<sequence length="550" mass="63870">MKPWKDEVLQLTKELVHHPSINGTIGERDIAYRIVDYFQELPYFKANPGHLRMVKTSSDERERYNVMALVKGGDATFRETVILMGHMDTVGVEDYGKWKQLAFTPDELMKRWEGSAIPDRVRQDLQRGEWACGRGSLDMKSGLAGHMALTRYFAEHPEELRGNILFLSECDEEDNSRGILSALSEFLRLAQEEELTYIAAINADYTSSRFEGDPHRYVYMGTVGKLLPAFFIAGKETHVGQAFEGFDPNLVAAELTRRLDYNPAFCDEMYGETTLPPISLKQTDLKTKYDVQTPITAFAYYNFFVTSWSPKDVLEKLKEVAWDAVKAANRLCRERQRQYCERTGDPQLFPDWTPRVYTYDEFYHHCLTRYGSPFEESMRLFSMNLLNEKELDLRDYCCRMVEELWSWDEQKTPAVILFYASMYIPRIVLNHREKRDQRLIRAVKRAVEEIQQMCPHPIKVRNFFPYISDMSFVAISDDREGLSSLEKNMPAWGTKHQMNVDAIRALDVPAVNIGPYGMDAHKQWERVEVAYSMETVPNLNYRVIKDLVGK</sequence>
<dbReference type="SUPFAM" id="SSF53187">
    <property type="entry name" value="Zn-dependent exopeptidases"/>
    <property type="match status" value="1"/>
</dbReference>
<dbReference type="OrthoDB" id="9815360at2"/>
<protein>
    <submittedName>
        <fullName evidence="1">Arginine utilization protein RocB</fullName>
    </submittedName>
</protein>
<dbReference type="AlphaFoldDB" id="A0A1G6HP53"/>
<proteinExistence type="predicted"/>
<dbReference type="Pfam" id="PF01546">
    <property type="entry name" value="Peptidase_M20"/>
    <property type="match status" value="1"/>
</dbReference>
<evidence type="ECO:0000313" key="1">
    <source>
        <dbReference type="EMBL" id="SDB95276.1"/>
    </source>
</evidence>
<dbReference type="EMBL" id="FMZA01000001">
    <property type="protein sequence ID" value="SDB95276.1"/>
    <property type="molecule type" value="Genomic_DNA"/>
</dbReference>
<gene>
    <name evidence="1" type="ORF">SAMN04488112_10176</name>
</gene>
<dbReference type="PANTHER" id="PTHR43808:SF27">
    <property type="entry name" value="PROTEIN ROCB"/>
    <property type="match status" value="1"/>
</dbReference>
<name>A0A1G6HP53_9BACL</name>
<dbReference type="InterPro" id="IPR012166">
    <property type="entry name" value="Uncharacterised_RocB"/>
</dbReference>
<dbReference type="InterPro" id="IPR002933">
    <property type="entry name" value="Peptidase_M20"/>
</dbReference>
<accession>A0A1G6HP53</accession>
<dbReference type="RefSeq" id="WP_091565323.1">
    <property type="nucleotide sequence ID" value="NZ_FMZA01000001.1"/>
</dbReference>
<dbReference type="GO" id="GO:0016787">
    <property type="term" value="F:hydrolase activity"/>
    <property type="evidence" value="ECO:0007669"/>
    <property type="project" value="InterPro"/>
</dbReference>
<dbReference type="PIRSF" id="PIRSF010386">
    <property type="entry name" value="RocB"/>
    <property type="match status" value="1"/>
</dbReference>
<keyword evidence="2" id="KW-1185">Reference proteome</keyword>
<dbReference type="Proteomes" id="UP000199387">
    <property type="component" value="Unassembled WGS sequence"/>
</dbReference>
<organism evidence="1 2">
    <name type="scientific">Melghirimyces thermohalophilus</name>
    <dbReference type="NCBI Taxonomy" id="1236220"/>
    <lineage>
        <taxon>Bacteria</taxon>
        <taxon>Bacillati</taxon>
        <taxon>Bacillota</taxon>
        <taxon>Bacilli</taxon>
        <taxon>Bacillales</taxon>
        <taxon>Thermoactinomycetaceae</taxon>
        <taxon>Melghirimyces</taxon>
    </lineage>
</organism>
<evidence type="ECO:0000313" key="2">
    <source>
        <dbReference type="Proteomes" id="UP000199387"/>
    </source>
</evidence>
<dbReference type="PANTHER" id="PTHR43808">
    <property type="entry name" value="ACETYLORNITHINE DEACETYLASE"/>
    <property type="match status" value="1"/>
</dbReference>
<dbReference type="InterPro" id="IPR050072">
    <property type="entry name" value="Peptidase_M20A"/>
</dbReference>
<dbReference type="STRING" id="1236220.SAMN04488112_10176"/>
<dbReference type="Gene3D" id="3.40.630.10">
    <property type="entry name" value="Zn peptidases"/>
    <property type="match status" value="1"/>
</dbReference>